<accession>Q8CLW4</accession>
<protein>
    <submittedName>
        <fullName evidence="1">Uncharacterized protein</fullName>
    </submittedName>
</protein>
<evidence type="ECO:0000313" key="1">
    <source>
        <dbReference type="EMBL" id="AAM83659.1"/>
    </source>
</evidence>
<dbReference type="KEGG" id="ypk:y0064"/>
<dbReference type="DNASU" id="1145011"/>
<reference evidence="1 2" key="1">
    <citation type="journal article" date="2002" name="J. Bacteriol.">
        <title>Genome sequence of Yersinia pestis KIM.</title>
        <authorList>
            <person name="Deng W."/>
            <person name="Burland V."/>
            <person name="Plunkett G.III."/>
            <person name="Boutin A."/>
            <person name="Mayhew G.F."/>
            <person name="Liss P."/>
            <person name="Perna N.T."/>
            <person name="Rose D.J."/>
            <person name="Mau B."/>
            <person name="Zhou S."/>
            <person name="Schwartz D.C."/>
            <person name="Fetherston J.D."/>
            <person name="Lindler L.E."/>
            <person name="Brubaker R.R."/>
            <person name="Plana G.V."/>
            <person name="Straley S.C."/>
            <person name="McDonough K.A."/>
            <person name="Nilles M.L."/>
            <person name="Matson J.S."/>
            <person name="Blattner F.R."/>
            <person name="Perry R.D."/>
        </authorList>
    </citation>
    <scope>NUCLEOTIDE SEQUENCE [LARGE SCALE GENOMIC DNA]</scope>
    <source>
        <strain evidence="2">KIM10+ / Biovar Mediaevalis</strain>
    </source>
</reference>
<evidence type="ECO:0000313" key="2">
    <source>
        <dbReference type="Proteomes" id="UP000002490"/>
    </source>
</evidence>
<name>Q8CLW4_YERPE</name>
<organism evidence="1 2">
    <name type="scientific">Yersinia pestis</name>
    <dbReference type="NCBI Taxonomy" id="632"/>
    <lineage>
        <taxon>Bacteria</taxon>
        <taxon>Pseudomonadati</taxon>
        <taxon>Pseudomonadota</taxon>
        <taxon>Gammaproteobacteria</taxon>
        <taxon>Enterobacterales</taxon>
        <taxon>Yersiniaceae</taxon>
        <taxon>Yersinia</taxon>
    </lineage>
</organism>
<dbReference type="AlphaFoldDB" id="Q8CLW4"/>
<dbReference type="EMBL" id="AE009952">
    <property type="protein sequence ID" value="AAM83659.1"/>
    <property type="molecule type" value="Genomic_DNA"/>
</dbReference>
<dbReference type="HOGENOM" id="CLU_3368164_0_0_6"/>
<sequence length="35" mass="3936">MKQEVKANASGKLFNMDYGKFGETQRNVKPDLPHG</sequence>
<gene>
    <name evidence="1" type="ordered locus">y0064</name>
</gene>
<proteinExistence type="predicted"/>
<dbReference type="Proteomes" id="UP000002490">
    <property type="component" value="Chromosome"/>
</dbReference>